<comment type="caution">
    <text evidence="2">The sequence shown here is derived from an EMBL/GenBank/DDBJ whole genome shotgun (WGS) entry which is preliminary data.</text>
</comment>
<accession>A0A318K725</accession>
<dbReference type="EMBL" id="QJKF01000002">
    <property type="protein sequence ID" value="PXX68713.1"/>
    <property type="molecule type" value="Genomic_DNA"/>
</dbReference>
<dbReference type="OrthoDB" id="5185819at2"/>
<dbReference type="InterPro" id="IPR024344">
    <property type="entry name" value="MDMPI_metal-binding"/>
</dbReference>
<dbReference type="AlphaFoldDB" id="A0A318K725"/>
<sequence>MDNVIGQIDRALDATSVIVAALDEGSMAAPTPCREWDVRTVLNHMVGGMHIYAAALSGTDSGADHESDWLGGDPQGAYAAAAEVDRAAWHRPDALDYTIHISLGALPAAAAALVHLTELVVHGVDLAVAIDRPDLADDELCGELLATMQARGGIDKFRGPGVFDAEVPVEVGEPAHRRLLGYVGREVLARTP</sequence>
<dbReference type="RefSeq" id="WP_040738707.1">
    <property type="nucleotide sequence ID" value="NZ_QJKF01000002.1"/>
</dbReference>
<dbReference type="NCBIfam" id="TIGR03083">
    <property type="entry name" value="maleylpyruvate isomerase family mycothiol-dependent enzyme"/>
    <property type="match status" value="1"/>
</dbReference>
<proteinExistence type="predicted"/>
<evidence type="ECO:0000313" key="2">
    <source>
        <dbReference type="EMBL" id="PXX68713.1"/>
    </source>
</evidence>
<organism evidence="2 3">
    <name type="scientific">Nocardia tenerifensis</name>
    <dbReference type="NCBI Taxonomy" id="228006"/>
    <lineage>
        <taxon>Bacteria</taxon>
        <taxon>Bacillati</taxon>
        <taxon>Actinomycetota</taxon>
        <taxon>Actinomycetes</taxon>
        <taxon>Mycobacteriales</taxon>
        <taxon>Nocardiaceae</taxon>
        <taxon>Nocardia</taxon>
    </lineage>
</organism>
<dbReference type="InterPro" id="IPR034660">
    <property type="entry name" value="DinB/YfiT-like"/>
</dbReference>
<dbReference type="Proteomes" id="UP000247569">
    <property type="component" value="Unassembled WGS sequence"/>
</dbReference>
<evidence type="ECO:0000259" key="1">
    <source>
        <dbReference type="Pfam" id="PF11716"/>
    </source>
</evidence>
<feature type="domain" description="Mycothiol-dependent maleylpyruvate isomerase metal-binding" evidence="1">
    <location>
        <begin position="11"/>
        <end position="127"/>
    </location>
</feature>
<dbReference type="InterPro" id="IPR017517">
    <property type="entry name" value="Maleyloyr_isom"/>
</dbReference>
<dbReference type="SUPFAM" id="SSF109854">
    <property type="entry name" value="DinB/YfiT-like putative metalloenzymes"/>
    <property type="match status" value="1"/>
</dbReference>
<reference evidence="2 3" key="1">
    <citation type="submission" date="2018-05" db="EMBL/GenBank/DDBJ databases">
        <title>Genomic Encyclopedia of Type Strains, Phase IV (KMG-IV): sequencing the most valuable type-strain genomes for metagenomic binning, comparative biology and taxonomic classification.</title>
        <authorList>
            <person name="Goeker M."/>
        </authorList>
    </citation>
    <scope>NUCLEOTIDE SEQUENCE [LARGE SCALE GENOMIC DNA]</scope>
    <source>
        <strain evidence="2 3">DSM 44704</strain>
    </source>
</reference>
<dbReference type="InterPro" id="IPR017520">
    <property type="entry name" value="CHP03086"/>
</dbReference>
<name>A0A318K725_9NOCA</name>
<dbReference type="GO" id="GO:0046872">
    <property type="term" value="F:metal ion binding"/>
    <property type="evidence" value="ECO:0007669"/>
    <property type="project" value="InterPro"/>
</dbReference>
<gene>
    <name evidence="2" type="ORF">DFR70_102398</name>
</gene>
<dbReference type="Pfam" id="PF11716">
    <property type="entry name" value="MDMPI_N"/>
    <property type="match status" value="1"/>
</dbReference>
<dbReference type="Gene3D" id="1.20.120.450">
    <property type="entry name" value="dinb family like domain"/>
    <property type="match status" value="1"/>
</dbReference>
<dbReference type="NCBIfam" id="TIGR03086">
    <property type="entry name" value="TIGR03086 family metal-binding protein"/>
    <property type="match status" value="1"/>
</dbReference>
<evidence type="ECO:0000313" key="3">
    <source>
        <dbReference type="Proteomes" id="UP000247569"/>
    </source>
</evidence>
<protein>
    <submittedName>
        <fullName evidence="2">Uncharacterized protein (TIGR03086 family)</fullName>
    </submittedName>
</protein>
<keyword evidence="3" id="KW-1185">Reference proteome</keyword>